<evidence type="ECO:0000313" key="3">
    <source>
        <dbReference type="Proteomes" id="UP000283269"/>
    </source>
</evidence>
<dbReference type="Proteomes" id="UP000283269">
    <property type="component" value="Unassembled WGS sequence"/>
</dbReference>
<organism evidence="2 3">
    <name type="scientific">Psilocybe cyanescens</name>
    <dbReference type="NCBI Taxonomy" id="93625"/>
    <lineage>
        <taxon>Eukaryota</taxon>
        <taxon>Fungi</taxon>
        <taxon>Dikarya</taxon>
        <taxon>Basidiomycota</taxon>
        <taxon>Agaricomycotina</taxon>
        <taxon>Agaricomycetes</taxon>
        <taxon>Agaricomycetidae</taxon>
        <taxon>Agaricales</taxon>
        <taxon>Agaricineae</taxon>
        <taxon>Strophariaceae</taxon>
        <taxon>Psilocybe</taxon>
    </lineage>
</organism>
<feature type="region of interest" description="Disordered" evidence="1">
    <location>
        <begin position="100"/>
        <end position="248"/>
    </location>
</feature>
<gene>
    <name evidence="2" type="ORF">CVT25_008367</name>
</gene>
<comment type="caution">
    <text evidence="2">The sequence shown here is derived from an EMBL/GenBank/DDBJ whole genome shotgun (WGS) entry which is preliminary data.</text>
</comment>
<feature type="compositionally biased region" description="Pro residues" evidence="1">
    <location>
        <begin position="111"/>
        <end position="120"/>
    </location>
</feature>
<evidence type="ECO:0000313" key="2">
    <source>
        <dbReference type="EMBL" id="PPQ82417.1"/>
    </source>
</evidence>
<feature type="compositionally biased region" description="Basic and acidic residues" evidence="1">
    <location>
        <begin position="18"/>
        <end position="32"/>
    </location>
</feature>
<feature type="region of interest" description="Disordered" evidence="1">
    <location>
        <begin position="1"/>
        <end position="32"/>
    </location>
</feature>
<accession>A0A409WVA6</accession>
<name>A0A409WVA6_PSICY</name>
<feature type="compositionally biased region" description="Low complexity" evidence="1">
    <location>
        <begin position="121"/>
        <end position="137"/>
    </location>
</feature>
<protein>
    <submittedName>
        <fullName evidence="2">Uncharacterized protein</fullName>
    </submittedName>
</protein>
<evidence type="ECO:0000256" key="1">
    <source>
        <dbReference type="SAM" id="MobiDB-lite"/>
    </source>
</evidence>
<feature type="compositionally biased region" description="Basic and acidic residues" evidence="1">
    <location>
        <begin position="161"/>
        <end position="176"/>
    </location>
</feature>
<dbReference type="AlphaFoldDB" id="A0A409WVA6"/>
<feature type="compositionally biased region" description="Gly residues" evidence="1">
    <location>
        <begin position="239"/>
        <end position="248"/>
    </location>
</feature>
<dbReference type="InParanoid" id="A0A409WVA6"/>
<dbReference type="EMBL" id="NHYD01003143">
    <property type="protein sequence ID" value="PPQ82417.1"/>
    <property type="molecule type" value="Genomic_DNA"/>
</dbReference>
<sequence length="248" mass="25943">MVADPGSEQDYPNDEDQGCDRQDEYQYEHEQRDVAGVVAIKAECGEWGAGGEYPASAQVSVAVPVAPLFELASSPFIVPSSFPLHSPALPVLPTAVRTHACAQTRARTPATPAPKSPPSASPHAAAALSSSALPSSSVLQLDPDFGSDGPAIDSDDFGSTDDGKDDNPGRDGHDVDSAGDSDDVDRERESFEAEYERQLESRLRSEAGSEEGWGIWGGREAGVGHHASCIVEEGRDDGPGSGPGRASE</sequence>
<proteinExistence type="predicted"/>
<feature type="compositionally biased region" description="Basic and acidic residues" evidence="1">
    <location>
        <begin position="185"/>
        <end position="207"/>
    </location>
</feature>
<reference evidence="2 3" key="1">
    <citation type="journal article" date="2018" name="Evol. Lett.">
        <title>Horizontal gene cluster transfer increased hallucinogenic mushroom diversity.</title>
        <authorList>
            <person name="Reynolds H.T."/>
            <person name="Vijayakumar V."/>
            <person name="Gluck-Thaler E."/>
            <person name="Korotkin H.B."/>
            <person name="Matheny P.B."/>
            <person name="Slot J.C."/>
        </authorList>
    </citation>
    <scope>NUCLEOTIDE SEQUENCE [LARGE SCALE GENOMIC DNA]</scope>
    <source>
        <strain evidence="2 3">2631</strain>
    </source>
</reference>
<keyword evidence="3" id="KW-1185">Reference proteome</keyword>